<dbReference type="HOGENOM" id="CLU_053947_1_0_11"/>
<dbReference type="InterPro" id="IPR006148">
    <property type="entry name" value="Glc/Gal-6P_isomerase"/>
</dbReference>
<protein>
    <recommendedName>
        <fullName evidence="6 7">6-phosphogluconolactonase</fullName>
        <shortName evidence="7">6PGL</shortName>
        <ecNumber evidence="5 7">3.1.1.31</ecNumber>
    </recommendedName>
</protein>
<comment type="function">
    <text evidence="2 7">Hydrolysis of 6-phosphogluconolactone to 6-phosphogluconate.</text>
</comment>
<evidence type="ECO:0000256" key="6">
    <source>
        <dbReference type="ARBA" id="ARBA00020337"/>
    </source>
</evidence>
<dbReference type="CDD" id="cd01400">
    <property type="entry name" value="6PGL"/>
    <property type="match status" value="1"/>
</dbReference>
<evidence type="ECO:0000256" key="5">
    <source>
        <dbReference type="ARBA" id="ARBA00013198"/>
    </source>
</evidence>
<evidence type="ECO:0000313" key="9">
    <source>
        <dbReference type="EMBL" id="AIC91408.1"/>
    </source>
</evidence>
<dbReference type="GO" id="GO:0005975">
    <property type="term" value="P:carbohydrate metabolic process"/>
    <property type="evidence" value="ECO:0007669"/>
    <property type="project" value="UniProtKB-UniRule"/>
</dbReference>
<dbReference type="UniPathway" id="UPA00115">
    <property type="reaction ID" value="UER00409"/>
</dbReference>
<keyword evidence="10" id="KW-1185">Reference proteome</keyword>
<dbReference type="AlphaFoldDB" id="A0A087VST9"/>
<dbReference type="PANTHER" id="PTHR11054:SF0">
    <property type="entry name" value="6-PHOSPHOGLUCONOLACTONASE"/>
    <property type="match status" value="1"/>
</dbReference>
<evidence type="ECO:0000256" key="1">
    <source>
        <dbReference type="ARBA" id="ARBA00000832"/>
    </source>
</evidence>
<proteinExistence type="inferred from homology"/>
<comment type="catalytic activity">
    <reaction evidence="1 7">
        <text>6-phospho-D-glucono-1,5-lactone + H2O = 6-phospho-D-gluconate + H(+)</text>
        <dbReference type="Rhea" id="RHEA:12556"/>
        <dbReference type="ChEBI" id="CHEBI:15377"/>
        <dbReference type="ChEBI" id="CHEBI:15378"/>
        <dbReference type="ChEBI" id="CHEBI:57955"/>
        <dbReference type="ChEBI" id="CHEBI:58759"/>
        <dbReference type="EC" id="3.1.1.31"/>
    </reaction>
</comment>
<dbReference type="SUPFAM" id="SSF100950">
    <property type="entry name" value="NagB/RpiA/CoA transferase-like"/>
    <property type="match status" value="1"/>
</dbReference>
<feature type="domain" description="Glucosamine/galactosamine-6-phosphate isomerase" evidence="8">
    <location>
        <begin position="12"/>
        <end position="253"/>
    </location>
</feature>
<dbReference type="PANTHER" id="PTHR11054">
    <property type="entry name" value="6-PHOSPHOGLUCONOLACTONASE"/>
    <property type="match status" value="1"/>
</dbReference>
<keyword evidence="7 9" id="KW-0378">Hydrolase</keyword>
<evidence type="ECO:0000259" key="8">
    <source>
        <dbReference type="Pfam" id="PF01182"/>
    </source>
</evidence>
<evidence type="ECO:0000256" key="2">
    <source>
        <dbReference type="ARBA" id="ARBA00002681"/>
    </source>
</evidence>
<comment type="similarity">
    <text evidence="4 7">Belongs to the glucosamine/galactosamine-6-phosphate isomerase family. 6-phosphogluconolactonase subfamily.</text>
</comment>
<dbReference type="EC" id="3.1.1.31" evidence="5 7"/>
<dbReference type="RefSeq" id="WP_033491313.1">
    <property type="nucleotide sequence ID" value="NZ_CP006018.1"/>
</dbReference>
<dbReference type="NCBIfam" id="TIGR01198">
    <property type="entry name" value="pgl"/>
    <property type="match status" value="1"/>
</dbReference>
<organism evidence="9 10">
    <name type="scientific">Bifidobacterium [indicum] DSM 20214 = LMG 11587</name>
    <dbReference type="NCBI Taxonomy" id="1341694"/>
    <lineage>
        <taxon>Bacteria</taxon>
        <taxon>Bacillati</taxon>
        <taxon>Actinomycetota</taxon>
        <taxon>Actinomycetes</taxon>
        <taxon>Bifidobacteriales</taxon>
        <taxon>Bifidobacteriaceae</taxon>
        <taxon>Bifidobacterium</taxon>
    </lineage>
</organism>
<dbReference type="Pfam" id="PF01182">
    <property type="entry name" value="Glucosamine_iso"/>
    <property type="match status" value="1"/>
</dbReference>
<name>A0A087VST9_9BIFI</name>
<dbReference type="OrthoDB" id="9810967at2"/>
<dbReference type="EMBL" id="CP006018">
    <property type="protein sequence ID" value="AIC91408.1"/>
    <property type="molecule type" value="Genomic_DNA"/>
</dbReference>
<accession>A0A087VST9</accession>
<dbReference type="KEGG" id="bii:BINDI_0122"/>
<dbReference type="InterPro" id="IPR039104">
    <property type="entry name" value="6PGL"/>
</dbReference>
<dbReference type="InterPro" id="IPR005900">
    <property type="entry name" value="6-phosphogluconolactonase_DevB"/>
</dbReference>
<dbReference type="InterPro" id="IPR037171">
    <property type="entry name" value="NagB/RpiA_transferase-like"/>
</dbReference>
<evidence type="ECO:0000256" key="3">
    <source>
        <dbReference type="ARBA" id="ARBA00004961"/>
    </source>
</evidence>
<gene>
    <name evidence="7" type="primary">pgl</name>
    <name evidence="9" type="ORF">BINDI_0122</name>
</gene>
<evidence type="ECO:0000256" key="4">
    <source>
        <dbReference type="ARBA" id="ARBA00010662"/>
    </source>
</evidence>
<dbReference type="GO" id="GO:0006098">
    <property type="term" value="P:pentose-phosphate shunt"/>
    <property type="evidence" value="ECO:0007669"/>
    <property type="project" value="UniProtKB-UniPathway"/>
</dbReference>
<evidence type="ECO:0000256" key="7">
    <source>
        <dbReference type="RuleBase" id="RU365095"/>
    </source>
</evidence>
<dbReference type="Proteomes" id="UP000028569">
    <property type="component" value="Chromosome"/>
</dbReference>
<sequence>MNERQVIVYKDTYAMNSAVAYRAVLEMGDVIARRGRVDVALTGGRDSVDIYLKMASFPQKDLLDWSKVHLWWSDERFISAEDGERNSLQARQCFDKDVFSEGNALAEGHIHEMPADPRTPEQVASATDEENEEYLIRAAQSYQDEIIKEIGPDGHMDLAVFGVGPDGHYASLFPDRPEVLITDESKLVVGVSHSPKLPPLRLTMTNPFIRRTPKVWLFTSTKEKARAVSQALAGVDNPHVPSSFARGTEQTLWLLDKDAAGELQHV</sequence>
<reference evidence="9 10" key="1">
    <citation type="journal article" date="2014" name="Appl. Environ. Microbiol.">
        <title>Genomic encyclopedia of type strains of the genus Bifidobacterium.</title>
        <authorList>
            <person name="Milani C."/>
            <person name="Lugli G.A."/>
            <person name="Duranti S."/>
            <person name="Turroni F."/>
            <person name="Bottacini F."/>
            <person name="Mangifesta M."/>
            <person name="Sanchez B."/>
            <person name="Viappiani A."/>
            <person name="Mancabelli L."/>
            <person name="Taminiau B."/>
            <person name="Delcenserie V."/>
            <person name="Barrangou R."/>
            <person name="Margolles A."/>
            <person name="van Sinderen D."/>
            <person name="Ventura M."/>
        </authorList>
    </citation>
    <scope>NUCLEOTIDE SEQUENCE [LARGE SCALE GENOMIC DNA]</scope>
    <source>
        <strain evidence="9 10">LMG 11587</strain>
    </source>
</reference>
<dbReference type="Gene3D" id="3.40.50.1360">
    <property type="match status" value="1"/>
</dbReference>
<evidence type="ECO:0000313" key="10">
    <source>
        <dbReference type="Proteomes" id="UP000028569"/>
    </source>
</evidence>
<comment type="pathway">
    <text evidence="3 7">Carbohydrate degradation; pentose phosphate pathway; D-ribulose 5-phosphate from D-glucose 6-phosphate (oxidative stage): step 2/3.</text>
</comment>
<dbReference type="GO" id="GO:0017057">
    <property type="term" value="F:6-phosphogluconolactonase activity"/>
    <property type="evidence" value="ECO:0007669"/>
    <property type="project" value="UniProtKB-UniRule"/>
</dbReference>